<evidence type="ECO:0000313" key="4">
    <source>
        <dbReference type="EMBL" id="RBP38417.1"/>
    </source>
</evidence>
<comment type="caution">
    <text evidence="4">The sequence shown here is derived from an EMBL/GenBank/DDBJ whole genome shotgun (WGS) entry which is preliminary data.</text>
</comment>
<name>A0A366H8K6_9BURK</name>
<evidence type="ECO:0000313" key="5">
    <source>
        <dbReference type="Proteomes" id="UP000253628"/>
    </source>
</evidence>
<dbReference type="InterPro" id="IPR050902">
    <property type="entry name" value="ABC_Transporter_SBP"/>
</dbReference>
<accession>A0A366H8K6</accession>
<dbReference type="NCBIfam" id="NF038402">
    <property type="entry name" value="TroA_like"/>
    <property type="match status" value="1"/>
</dbReference>
<feature type="domain" description="Fe/B12 periplasmic-binding" evidence="3">
    <location>
        <begin position="58"/>
        <end position="308"/>
    </location>
</feature>
<evidence type="ECO:0000259" key="3">
    <source>
        <dbReference type="PROSITE" id="PS50983"/>
    </source>
</evidence>
<dbReference type="InterPro" id="IPR002491">
    <property type="entry name" value="ABC_transptr_periplasmic_BD"/>
</dbReference>
<reference evidence="4 5" key="1">
    <citation type="submission" date="2018-06" db="EMBL/GenBank/DDBJ databases">
        <title>Genomic Encyclopedia of Type Strains, Phase IV (KMG-IV): sequencing the most valuable type-strain genomes for metagenomic binning, comparative biology and taxonomic classification.</title>
        <authorList>
            <person name="Goeker M."/>
        </authorList>
    </citation>
    <scope>NUCLEOTIDE SEQUENCE [LARGE SCALE GENOMIC DNA]</scope>
    <source>
        <strain evidence="4 5">DSM 25520</strain>
    </source>
</reference>
<dbReference type="OrthoDB" id="6495095at2"/>
<dbReference type="Proteomes" id="UP000253628">
    <property type="component" value="Unassembled WGS sequence"/>
</dbReference>
<dbReference type="PROSITE" id="PS50983">
    <property type="entry name" value="FE_B12_PBP"/>
    <property type="match status" value="1"/>
</dbReference>
<sequence>MQTCTRILLRIARPLAIACVAALAGSDAGQAWAATTPLPAAPSVATSAEKPEPRHATRAISLAPHITELIFAAGAGQHIVATVISSDYPAAAAGIPKIGDGLNINVEKALTLNPDLVAAWQASGAARTLAPSLAKLHIPLIYSAPQTLQDIPAQVLRLGRIFGTEASAEPAAAALAQRIDTLRRRYAGKRPVTVFIEVGAAPLYTIGRDPLLNDVLETCGGVNLFADSAIAAPQVSAETLMLRQPDAIVTAESTETGFEQRVQAWTRLQLGAALKHRIYALDPDQLFRPGPRLIDAAEQLCKDLDQARN</sequence>
<dbReference type="GO" id="GO:0071281">
    <property type="term" value="P:cellular response to iron ion"/>
    <property type="evidence" value="ECO:0007669"/>
    <property type="project" value="TreeGrafter"/>
</dbReference>
<dbReference type="CDD" id="cd01144">
    <property type="entry name" value="BtuF"/>
    <property type="match status" value="1"/>
</dbReference>
<gene>
    <name evidence="4" type="ORF">DFR37_107181</name>
</gene>
<evidence type="ECO:0000256" key="1">
    <source>
        <dbReference type="ARBA" id="ARBA00022729"/>
    </source>
</evidence>
<dbReference type="InterPro" id="IPR054828">
    <property type="entry name" value="Vit_B12_bind_prot"/>
</dbReference>
<organism evidence="4 5">
    <name type="scientific">Eoetvoesiella caeni</name>
    <dbReference type="NCBI Taxonomy" id="645616"/>
    <lineage>
        <taxon>Bacteria</taxon>
        <taxon>Pseudomonadati</taxon>
        <taxon>Pseudomonadota</taxon>
        <taxon>Betaproteobacteria</taxon>
        <taxon>Burkholderiales</taxon>
        <taxon>Alcaligenaceae</taxon>
        <taxon>Eoetvoesiella</taxon>
    </lineage>
</organism>
<keyword evidence="1 2" id="KW-0732">Signal</keyword>
<dbReference type="EMBL" id="QNRQ01000007">
    <property type="protein sequence ID" value="RBP38417.1"/>
    <property type="molecule type" value="Genomic_DNA"/>
</dbReference>
<feature type="chain" id="PRO_5016645493" evidence="2">
    <location>
        <begin position="34"/>
        <end position="309"/>
    </location>
</feature>
<dbReference type="Gene3D" id="3.40.50.1980">
    <property type="entry name" value="Nitrogenase molybdenum iron protein domain"/>
    <property type="match status" value="2"/>
</dbReference>
<dbReference type="SUPFAM" id="SSF53807">
    <property type="entry name" value="Helical backbone' metal receptor"/>
    <property type="match status" value="1"/>
</dbReference>
<dbReference type="Pfam" id="PF01497">
    <property type="entry name" value="Peripla_BP_2"/>
    <property type="match status" value="1"/>
</dbReference>
<dbReference type="PANTHER" id="PTHR30535:SF34">
    <property type="entry name" value="MOLYBDATE-BINDING PROTEIN MOLA"/>
    <property type="match status" value="1"/>
</dbReference>
<evidence type="ECO:0000256" key="2">
    <source>
        <dbReference type="SAM" id="SignalP"/>
    </source>
</evidence>
<feature type="signal peptide" evidence="2">
    <location>
        <begin position="1"/>
        <end position="33"/>
    </location>
</feature>
<protein>
    <submittedName>
        <fullName evidence="4">Iron complex transport system substrate-binding protein/vitamin B12 transport system substrate-binding protein</fullName>
    </submittedName>
</protein>
<proteinExistence type="predicted"/>
<dbReference type="PANTHER" id="PTHR30535">
    <property type="entry name" value="VITAMIN B12-BINDING PROTEIN"/>
    <property type="match status" value="1"/>
</dbReference>
<dbReference type="RefSeq" id="WP_113933969.1">
    <property type="nucleotide sequence ID" value="NZ_JACCEU010000008.1"/>
</dbReference>
<dbReference type="AlphaFoldDB" id="A0A366H8K6"/>
<keyword evidence="5" id="KW-1185">Reference proteome</keyword>